<keyword evidence="4 10" id="KW-0812">Transmembrane</keyword>
<reference evidence="16" key="1">
    <citation type="submission" date="2018-02" db="EMBL/GenBank/DDBJ databases">
        <authorList>
            <person name="Hausmann B."/>
        </authorList>
    </citation>
    <scope>NUCLEOTIDE SEQUENCE [LARGE SCALE GENOMIC DNA]</scope>
    <source>
        <strain evidence="16">Peat soil MAG SbA1</strain>
    </source>
</reference>
<dbReference type="InterPro" id="IPR000531">
    <property type="entry name" value="Beta-barrel_TonB"/>
</dbReference>
<comment type="similarity">
    <text evidence="10 11">Belongs to the TonB-dependent receptor family.</text>
</comment>
<dbReference type="SUPFAM" id="SSF56935">
    <property type="entry name" value="Porins"/>
    <property type="match status" value="1"/>
</dbReference>
<dbReference type="Pfam" id="PF13620">
    <property type="entry name" value="CarboxypepD_reg"/>
    <property type="match status" value="1"/>
</dbReference>
<dbReference type="InterPro" id="IPR039426">
    <property type="entry name" value="TonB-dep_rcpt-like"/>
</dbReference>
<feature type="signal peptide" evidence="12">
    <location>
        <begin position="1"/>
        <end position="19"/>
    </location>
</feature>
<dbReference type="GO" id="GO:0015344">
    <property type="term" value="F:siderophore uptake transmembrane transporter activity"/>
    <property type="evidence" value="ECO:0007669"/>
    <property type="project" value="TreeGrafter"/>
</dbReference>
<dbReference type="OrthoDB" id="9800913at2"/>
<name>A0A2U3KRB8_9BACT</name>
<dbReference type="PANTHER" id="PTHR30069:SF29">
    <property type="entry name" value="HEMOGLOBIN AND HEMOGLOBIN-HAPTOGLOBIN-BINDING PROTEIN 1-RELATED"/>
    <property type="match status" value="1"/>
</dbReference>
<evidence type="ECO:0000256" key="11">
    <source>
        <dbReference type="RuleBase" id="RU003357"/>
    </source>
</evidence>
<keyword evidence="5 12" id="KW-0732">Signal</keyword>
<dbReference type="AlphaFoldDB" id="A0A2U3KRB8"/>
<keyword evidence="6 11" id="KW-0798">TonB box</keyword>
<evidence type="ECO:0000256" key="5">
    <source>
        <dbReference type="ARBA" id="ARBA00022729"/>
    </source>
</evidence>
<protein>
    <submittedName>
        <fullName evidence="15">TonB-dependent receptor</fullName>
    </submittedName>
</protein>
<organism evidence="15 16">
    <name type="scientific">Candidatus Sulfotelmatobacter kueseliae</name>
    <dbReference type="NCBI Taxonomy" id="2042962"/>
    <lineage>
        <taxon>Bacteria</taxon>
        <taxon>Pseudomonadati</taxon>
        <taxon>Acidobacteriota</taxon>
        <taxon>Terriglobia</taxon>
        <taxon>Terriglobales</taxon>
        <taxon>Candidatus Korobacteraceae</taxon>
        <taxon>Candidatus Sulfotelmatobacter</taxon>
    </lineage>
</organism>
<evidence type="ECO:0000259" key="14">
    <source>
        <dbReference type="Pfam" id="PF07715"/>
    </source>
</evidence>
<evidence type="ECO:0000313" key="15">
    <source>
        <dbReference type="EMBL" id="SPF42099.1"/>
    </source>
</evidence>
<evidence type="ECO:0000259" key="13">
    <source>
        <dbReference type="Pfam" id="PF00593"/>
    </source>
</evidence>
<dbReference type="Proteomes" id="UP000238701">
    <property type="component" value="Unassembled WGS sequence"/>
</dbReference>
<dbReference type="Pfam" id="PF00593">
    <property type="entry name" value="TonB_dep_Rec_b-barrel"/>
    <property type="match status" value="1"/>
</dbReference>
<dbReference type="GO" id="GO:0044718">
    <property type="term" value="P:siderophore transmembrane transport"/>
    <property type="evidence" value="ECO:0007669"/>
    <property type="project" value="TreeGrafter"/>
</dbReference>
<evidence type="ECO:0000256" key="7">
    <source>
        <dbReference type="ARBA" id="ARBA00023136"/>
    </source>
</evidence>
<accession>A0A2U3KRB8</accession>
<evidence type="ECO:0000313" key="16">
    <source>
        <dbReference type="Proteomes" id="UP000238701"/>
    </source>
</evidence>
<keyword evidence="3 10" id="KW-1134">Transmembrane beta strand</keyword>
<keyword evidence="9 10" id="KW-0998">Cell outer membrane</keyword>
<dbReference type="Gene3D" id="2.170.130.10">
    <property type="entry name" value="TonB-dependent receptor, plug domain"/>
    <property type="match status" value="1"/>
</dbReference>
<evidence type="ECO:0000256" key="10">
    <source>
        <dbReference type="PROSITE-ProRule" id="PRU01360"/>
    </source>
</evidence>
<dbReference type="InterPro" id="IPR008969">
    <property type="entry name" value="CarboxyPept-like_regulatory"/>
</dbReference>
<keyword evidence="8 15" id="KW-0675">Receptor</keyword>
<dbReference type="InterPro" id="IPR037066">
    <property type="entry name" value="Plug_dom_sf"/>
</dbReference>
<evidence type="ECO:0000256" key="6">
    <source>
        <dbReference type="ARBA" id="ARBA00023077"/>
    </source>
</evidence>
<dbReference type="Pfam" id="PF07715">
    <property type="entry name" value="Plug"/>
    <property type="match status" value="1"/>
</dbReference>
<feature type="chain" id="PRO_5015539839" evidence="12">
    <location>
        <begin position="20"/>
        <end position="737"/>
    </location>
</feature>
<evidence type="ECO:0000256" key="9">
    <source>
        <dbReference type="ARBA" id="ARBA00023237"/>
    </source>
</evidence>
<dbReference type="PANTHER" id="PTHR30069">
    <property type="entry name" value="TONB-DEPENDENT OUTER MEMBRANE RECEPTOR"/>
    <property type="match status" value="1"/>
</dbReference>
<evidence type="ECO:0000256" key="1">
    <source>
        <dbReference type="ARBA" id="ARBA00004571"/>
    </source>
</evidence>
<evidence type="ECO:0000256" key="8">
    <source>
        <dbReference type="ARBA" id="ARBA00023170"/>
    </source>
</evidence>
<evidence type="ECO:0000256" key="4">
    <source>
        <dbReference type="ARBA" id="ARBA00022692"/>
    </source>
</evidence>
<evidence type="ECO:0000256" key="2">
    <source>
        <dbReference type="ARBA" id="ARBA00022448"/>
    </source>
</evidence>
<keyword evidence="7 10" id="KW-0472">Membrane</keyword>
<dbReference type="PROSITE" id="PS00430">
    <property type="entry name" value="TONB_DEPENDENT_REC_1"/>
    <property type="match status" value="1"/>
</dbReference>
<keyword evidence="2 10" id="KW-0813">Transport</keyword>
<dbReference type="InterPro" id="IPR036942">
    <property type="entry name" value="Beta-barrel_TonB_sf"/>
</dbReference>
<dbReference type="InterPro" id="IPR010916">
    <property type="entry name" value="TonB_box_CS"/>
</dbReference>
<dbReference type="PROSITE" id="PS52016">
    <property type="entry name" value="TONB_DEPENDENT_REC_3"/>
    <property type="match status" value="1"/>
</dbReference>
<dbReference type="SUPFAM" id="SSF49464">
    <property type="entry name" value="Carboxypeptidase regulatory domain-like"/>
    <property type="match status" value="1"/>
</dbReference>
<feature type="domain" description="TonB-dependent receptor-like beta-barrel" evidence="13">
    <location>
        <begin position="306"/>
        <end position="708"/>
    </location>
</feature>
<dbReference type="GO" id="GO:0009279">
    <property type="term" value="C:cell outer membrane"/>
    <property type="evidence" value="ECO:0007669"/>
    <property type="project" value="UniProtKB-SubCell"/>
</dbReference>
<sequence length="737" mass="79437">MRVASAVSLVLLFSVAAAAADLKIKVVDPQSAAVAGAQVSLVRATEKIPATQMTSAEGMAVLHVSGTGPYQVKILAPGFAVETVEVPSQAETFTVTLHLATAAETVVVSATRTPVADEAAGADVDSLSGAELTTMQPVAANDAVRFLPGAVVNTAGQHGGLSSLFVRGGNSNYNKVLVDGVSVTEAGGTIDFGTLSLAQADRLEFLRGAQSTLYGSDAMSSVVQVWTHTGSTRIPELQFGADAGNYGTESGYASLAGARGRFDYNVFGHQFNTSGSDPNDDYSNSLEGMNAGFAPSEQVSLRLRVRHDNSVTGAPGAWNFNGNNVFNEFGTTYVLSPDLGGRARQNNFLASLDLAVKTGPNWMQHFTGFEFNLKTTNLDTGVSPENTPYGTINTPFEALVNINRAGFDYQGDYLERSWAQTTVGYEFEDENGSVNDPIPALYASYGQGLRLNEAAYVQQALTLDRLNVIAGVRFVHNTTFGNVGVPRVALGFQALRGGHIFSGTRFNGSFATGIKEPRFEETFVSSQYQLPNPNLKAERNRALEAGFQQNLLSRFVLVANYFNNLFHDQIEFETINPTTFQGQYENLEKSLAHGAEVGLQSRITQRLSWNASYTYTSTQILQAPAGSFPPYAQGDPLLRRPRHSATTLLSYLASRWGGTLGGSFVGPRPDSDFDGFNINHTPGYFLLDLGGWYKVNSHITIYANAENVLDHFYEEVTGYPSLRANFRAGMRFRIGGE</sequence>
<comment type="subcellular location">
    <subcellularLocation>
        <location evidence="1 10">Cell outer membrane</location>
        <topology evidence="1 10">Multi-pass membrane protein</topology>
    </subcellularLocation>
</comment>
<evidence type="ECO:0000256" key="3">
    <source>
        <dbReference type="ARBA" id="ARBA00022452"/>
    </source>
</evidence>
<gene>
    <name evidence="15" type="ORF">SBA1_420019</name>
</gene>
<feature type="domain" description="TonB-dependent receptor plug" evidence="14">
    <location>
        <begin position="121"/>
        <end position="221"/>
    </location>
</feature>
<proteinExistence type="inferred from homology"/>
<dbReference type="InterPro" id="IPR012910">
    <property type="entry name" value="Plug_dom"/>
</dbReference>
<evidence type="ECO:0000256" key="12">
    <source>
        <dbReference type="SAM" id="SignalP"/>
    </source>
</evidence>
<dbReference type="Gene3D" id="2.40.170.20">
    <property type="entry name" value="TonB-dependent receptor, beta-barrel domain"/>
    <property type="match status" value="1"/>
</dbReference>
<dbReference type="EMBL" id="OMOD01000136">
    <property type="protein sequence ID" value="SPF42099.1"/>
    <property type="molecule type" value="Genomic_DNA"/>
</dbReference>